<comment type="caution">
    <text evidence="1">The sequence shown here is derived from an EMBL/GenBank/DDBJ whole genome shotgun (WGS) entry which is preliminary data.</text>
</comment>
<evidence type="ECO:0000313" key="1">
    <source>
        <dbReference type="EMBL" id="RCI05653.1"/>
    </source>
</evidence>
<gene>
    <name evidence="1" type="ORF">CU098_007171</name>
</gene>
<dbReference type="EMBL" id="PJQM01000334">
    <property type="protein sequence ID" value="RCI05653.1"/>
    <property type="molecule type" value="Genomic_DNA"/>
</dbReference>
<dbReference type="AlphaFoldDB" id="A0A367KTW9"/>
<accession>A0A367KTW9</accession>
<reference evidence="1 2" key="1">
    <citation type="journal article" date="2018" name="G3 (Bethesda)">
        <title>Phylogenetic and Phylogenomic Definition of Rhizopus Species.</title>
        <authorList>
            <person name="Gryganskyi A.P."/>
            <person name="Golan J."/>
            <person name="Dolatabadi S."/>
            <person name="Mondo S."/>
            <person name="Robb S."/>
            <person name="Idnurm A."/>
            <person name="Muszewska A."/>
            <person name="Steczkiewicz K."/>
            <person name="Masonjones S."/>
            <person name="Liao H.L."/>
            <person name="Gajdeczka M.T."/>
            <person name="Anike F."/>
            <person name="Vuek A."/>
            <person name="Anishchenko I.M."/>
            <person name="Voigt K."/>
            <person name="de Hoog G.S."/>
            <person name="Smith M.E."/>
            <person name="Heitman J."/>
            <person name="Vilgalys R."/>
            <person name="Stajich J.E."/>
        </authorList>
    </citation>
    <scope>NUCLEOTIDE SEQUENCE [LARGE SCALE GENOMIC DNA]</scope>
    <source>
        <strain evidence="1 2">LSU 92-RS-03</strain>
    </source>
</reference>
<name>A0A367KTW9_RHIST</name>
<keyword evidence="2" id="KW-1185">Reference proteome</keyword>
<organism evidence="1 2">
    <name type="scientific">Rhizopus stolonifer</name>
    <name type="common">Rhizopus nigricans</name>
    <dbReference type="NCBI Taxonomy" id="4846"/>
    <lineage>
        <taxon>Eukaryota</taxon>
        <taxon>Fungi</taxon>
        <taxon>Fungi incertae sedis</taxon>
        <taxon>Mucoromycota</taxon>
        <taxon>Mucoromycotina</taxon>
        <taxon>Mucoromycetes</taxon>
        <taxon>Mucorales</taxon>
        <taxon>Mucorineae</taxon>
        <taxon>Rhizopodaceae</taxon>
        <taxon>Rhizopus</taxon>
    </lineage>
</organism>
<proteinExistence type="predicted"/>
<dbReference type="Proteomes" id="UP000253551">
    <property type="component" value="Unassembled WGS sequence"/>
</dbReference>
<sequence>MAPERNKAYRTYVDKLVNTNKEKQENKDVTVAINIGYLSRSTKRQFKTGKVGRRTKGCRRRRELYEKDIKVVRLYSWSQSDHSPKEKSKHKRKVIRKTVNGSSMCINPNCAAVINKKATQSRDAVSARTIALSGLTTLLF</sequence>
<protein>
    <submittedName>
        <fullName evidence="1">Uncharacterized protein</fullName>
    </submittedName>
</protein>
<evidence type="ECO:0000313" key="2">
    <source>
        <dbReference type="Proteomes" id="UP000253551"/>
    </source>
</evidence>